<feature type="compositionally biased region" description="Polar residues" evidence="8">
    <location>
        <begin position="166"/>
        <end position="185"/>
    </location>
</feature>
<keyword evidence="4" id="KW-0805">Transcription regulation</keyword>
<dbReference type="AlphaFoldDB" id="A0A5N6KTS7"/>
<evidence type="ECO:0000256" key="4">
    <source>
        <dbReference type="ARBA" id="ARBA00023015"/>
    </source>
</evidence>
<dbReference type="GO" id="GO:0008270">
    <property type="term" value="F:zinc ion binding"/>
    <property type="evidence" value="ECO:0007669"/>
    <property type="project" value="InterPro"/>
</dbReference>
<evidence type="ECO:0000256" key="5">
    <source>
        <dbReference type="ARBA" id="ARBA00023125"/>
    </source>
</evidence>
<dbReference type="InterPro" id="IPR036864">
    <property type="entry name" value="Zn2-C6_fun-type_DNA-bd_sf"/>
</dbReference>
<reference evidence="10 11" key="1">
    <citation type="submission" date="2019-06" db="EMBL/GenBank/DDBJ databases">
        <title>A chromosomal-level reference genome of Carpinus fangiana (Coryloideae, Betulaceae).</title>
        <authorList>
            <person name="Yang X."/>
            <person name="Wang Z."/>
            <person name="Zhang L."/>
            <person name="Hao G."/>
            <person name="Liu J."/>
            <person name="Yang Y."/>
        </authorList>
    </citation>
    <scope>NUCLEOTIDE SEQUENCE [LARGE SCALE GENOMIC DNA]</scope>
    <source>
        <strain evidence="10">Cfa_2016G</strain>
        <tissue evidence="10">Leaf</tissue>
    </source>
</reference>
<evidence type="ECO:0000256" key="1">
    <source>
        <dbReference type="ARBA" id="ARBA00004123"/>
    </source>
</evidence>
<feature type="domain" description="Zn(2)-C6 fungal-type" evidence="9">
    <location>
        <begin position="68"/>
        <end position="97"/>
    </location>
</feature>
<comment type="caution">
    <text evidence="10">The sequence shown here is derived from an EMBL/GenBank/DDBJ whole genome shotgun (WGS) entry which is preliminary data.</text>
</comment>
<feature type="region of interest" description="Disordered" evidence="8">
    <location>
        <begin position="1"/>
        <end position="60"/>
    </location>
</feature>
<dbReference type="InterPro" id="IPR007219">
    <property type="entry name" value="XnlR_reg_dom"/>
</dbReference>
<feature type="region of interest" description="Disordered" evidence="8">
    <location>
        <begin position="163"/>
        <end position="185"/>
    </location>
</feature>
<dbReference type="Gene3D" id="4.10.240.10">
    <property type="entry name" value="Zn(2)-C6 fungal-type DNA-binding domain"/>
    <property type="match status" value="1"/>
</dbReference>
<keyword evidence="2" id="KW-0479">Metal-binding</keyword>
<accession>A0A5N6KTS7</accession>
<dbReference type="InterPro" id="IPR001138">
    <property type="entry name" value="Zn2Cys6_DnaBD"/>
</dbReference>
<keyword evidence="5" id="KW-0238">DNA-binding</keyword>
<feature type="compositionally biased region" description="Polar residues" evidence="8">
    <location>
        <begin position="616"/>
        <end position="635"/>
    </location>
</feature>
<evidence type="ECO:0000256" key="3">
    <source>
        <dbReference type="ARBA" id="ARBA00022833"/>
    </source>
</evidence>
<comment type="subcellular location">
    <subcellularLocation>
        <location evidence="1">Nucleus</location>
    </subcellularLocation>
</comment>
<dbReference type="GO" id="GO:0005634">
    <property type="term" value="C:nucleus"/>
    <property type="evidence" value="ECO:0007669"/>
    <property type="project" value="UniProtKB-SubCell"/>
</dbReference>
<evidence type="ECO:0000256" key="6">
    <source>
        <dbReference type="ARBA" id="ARBA00023163"/>
    </source>
</evidence>
<dbReference type="PROSITE" id="PS50048">
    <property type="entry name" value="ZN2_CY6_FUNGAL_2"/>
    <property type="match status" value="1"/>
</dbReference>
<dbReference type="Proteomes" id="UP000327013">
    <property type="component" value="Unassembled WGS sequence"/>
</dbReference>
<evidence type="ECO:0000313" key="11">
    <source>
        <dbReference type="Proteomes" id="UP000327013"/>
    </source>
</evidence>
<evidence type="ECO:0000256" key="7">
    <source>
        <dbReference type="ARBA" id="ARBA00023242"/>
    </source>
</evidence>
<feature type="compositionally biased region" description="Polar residues" evidence="8">
    <location>
        <begin position="667"/>
        <end position="699"/>
    </location>
</feature>
<evidence type="ECO:0000313" key="10">
    <source>
        <dbReference type="EMBL" id="KAB8343272.1"/>
    </source>
</evidence>
<dbReference type="InterPro" id="IPR051711">
    <property type="entry name" value="Stress_Response_Reg"/>
</dbReference>
<name>A0A5N6KTS7_9ROSI</name>
<evidence type="ECO:0000256" key="2">
    <source>
        <dbReference type="ARBA" id="ARBA00022723"/>
    </source>
</evidence>
<dbReference type="GO" id="GO:0000981">
    <property type="term" value="F:DNA-binding transcription factor activity, RNA polymerase II-specific"/>
    <property type="evidence" value="ECO:0007669"/>
    <property type="project" value="InterPro"/>
</dbReference>
<dbReference type="Pfam" id="PF04082">
    <property type="entry name" value="Fungal_trans"/>
    <property type="match status" value="1"/>
</dbReference>
<dbReference type="SMART" id="SM00066">
    <property type="entry name" value="GAL4"/>
    <property type="match status" value="1"/>
</dbReference>
<dbReference type="SMART" id="SM00906">
    <property type="entry name" value="Fungal_trans"/>
    <property type="match status" value="1"/>
</dbReference>
<sequence length="857" mass="95843">MAHMPLSAGGCPAGAEQDAVAESSGEDDDSPPEDHLKSEDDDDAKSSNRNRRHAALSAAQKRRRVTRACDECRRKKIKCDGKQPCTHCTVYSYDCTYDQPSNRRRNPAPQVVEALETRLQRAEALLRVFVPNLDLDDPGIDTILAQGPQAGTSVPRFEPTKLATATGKSQQQEADSAETSLESMVSATGQLDLDERGHWDYHGHSSGLTFLRRMREQFGDIMGPEALLTRSTPFARKHPPPEAMDSPRSRKSSADSPQRSQTGGIGTTELPPKDKALELCSDALDDAGAILRVVHQPTFYKSFHRIYDLRSEDYENEDHQFLPLLYSVIALGCLFGKNGTDVDRRGYQSLTDEGYEYFWCARQLMDITDCRDLTSLQAVVFLILFLQCSAKLSTCYAYIGVALRSAIRMGLHRSFRDNFNPIEAETRKRTFWAIRKMDTYVGAMLGLPLTLSDEDTDQDMPLEVDDEYITATEILPMPRGHVSLIAAANGNFRLSKIVAKIVKSIYPIKGFQNHENNPSRVYSISYSKVRELENELQAWMESLPPIFRPGATAAPHILRMKAVPPLKISCEMRERAKIPWLPSLNAAWLRIETFAKSETMAKNKRQMSKKREAPESVSTQATRSHPDVSQTSGSNMPKRASTFPSHASSPMGQQGPRHTNIAPRPNARSSLHQQNTPPNFYSPSMTPEPQVASFGQRQPNPSLYGGQPFLPSQSAQQMPTVESYPGSMSDLNAMMFPSTDPFAYPNPPMLTLEQNYGADQQRNPFTMSQNQYLPTSTANSTAMHTDDHVDVQLFGPLPSYMMPTSTTPQQTSPALPGFHMPTSIGEEMSDPRRQELWGRQMDELMHGPDWQRRYPDL</sequence>
<dbReference type="PROSITE" id="PS00463">
    <property type="entry name" value="ZN2_CY6_FUNGAL_1"/>
    <property type="match status" value="1"/>
</dbReference>
<feature type="compositionally biased region" description="Polar residues" evidence="8">
    <location>
        <begin position="642"/>
        <end position="652"/>
    </location>
</feature>
<gene>
    <name evidence="10" type="ORF">FH972_022860</name>
</gene>
<keyword evidence="3" id="KW-0862">Zinc</keyword>
<evidence type="ECO:0000259" key="9">
    <source>
        <dbReference type="PROSITE" id="PS50048"/>
    </source>
</evidence>
<dbReference type="GO" id="GO:0045944">
    <property type="term" value="P:positive regulation of transcription by RNA polymerase II"/>
    <property type="evidence" value="ECO:0007669"/>
    <property type="project" value="TreeGrafter"/>
</dbReference>
<feature type="region of interest" description="Disordered" evidence="8">
    <location>
        <begin position="600"/>
        <end position="699"/>
    </location>
</feature>
<dbReference type="GO" id="GO:0043565">
    <property type="term" value="F:sequence-specific DNA binding"/>
    <property type="evidence" value="ECO:0007669"/>
    <property type="project" value="TreeGrafter"/>
</dbReference>
<organism evidence="10 11">
    <name type="scientific">Carpinus fangiana</name>
    <dbReference type="NCBI Taxonomy" id="176857"/>
    <lineage>
        <taxon>Eukaryota</taxon>
        <taxon>Viridiplantae</taxon>
        <taxon>Streptophyta</taxon>
        <taxon>Embryophyta</taxon>
        <taxon>Tracheophyta</taxon>
        <taxon>Spermatophyta</taxon>
        <taxon>Magnoliopsida</taxon>
        <taxon>eudicotyledons</taxon>
        <taxon>Gunneridae</taxon>
        <taxon>Pentapetalae</taxon>
        <taxon>rosids</taxon>
        <taxon>fabids</taxon>
        <taxon>Fagales</taxon>
        <taxon>Betulaceae</taxon>
        <taxon>Carpinus</taxon>
    </lineage>
</organism>
<dbReference type="CDD" id="cd12148">
    <property type="entry name" value="fungal_TF_MHR"/>
    <property type="match status" value="1"/>
</dbReference>
<dbReference type="GO" id="GO:0006351">
    <property type="term" value="P:DNA-templated transcription"/>
    <property type="evidence" value="ECO:0007669"/>
    <property type="project" value="InterPro"/>
</dbReference>
<proteinExistence type="predicted"/>
<feature type="compositionally biased region" description="Basic residues" evidence="8">
    <location>
        <begin position="48"/>
        <end position="60"/>
    </location>
</feature>
<keyword evidence="11" id="KW-1185">Reference proteome</keyword>
<keyword evidence="6" id="KW-0804">Transcription</keyword>
<dbReference type="EMBL" id="VIBQ01000012">
    <property type="protein sequence ID" value="KAB8343272.1"/>
    <property type="molecule type" value="Genomic_DNA"/>
</dbReference>
<dbReference type="Pfam" id="PF00172">
    <property type="entry name" value="Zn_clus"/>
    <property type="match status" value="1"/>
</dbReference>
<dbReference type="SUPFAM" id="SSF57701">
    <property type="entry name" value="Zn2/Cys6 DNA-binding domain"/>
    <property type="match status" value="1"/>
</dbReference>
<protein>
    <recommendedName>
        <fullName evidence="9">Zn(2)-C6 fungal-type domain-containing protein</fullName>
    </recommendedName>
</protein>
<dbReference type="OrthoDB" id="422427at2759"/>
<dbReference type="PANTHER" id="PTHR47540:SF1">
    <property type="entry name" value="ACTIVATOR OF STRESS GENES 1-RELATED"/>
    <property type="match status" value="1"/>
</dbReference>
<evidence type="ECO:0000256" key="8">
    <source>
        <dbReference type="SAM" id="MobiDB-lite"/>
    </source>
</evidence>
<feature type="region of interest" description="Disordered" evidence="8">
    <location>
        <begin position="231"/>
        <end position="272"/>
    </location>
</feature>
<keyword evidence="7" id="KW-0539">Nucleus</keyword>
<dbReference type="CDD" id="cd00067">
    <property type="entry name" value="GAL4"/>
    <property type="match status" value="1"/>
</dbReference>
<dbReference type="PANTHER" id="PTHR47540">
    <property type="entry name" value="THIAMINE REPRESSIBLE GENES REGULATORY PROTEIN THI5"/>
    <property type="match status" value="1"/>
</dbReference>